<dbReference type="GO" id="GO:0006098">
    <property type="term" value="P:pentose-phosphate shunt"/>
    <property type="evidence" value="ECO:0007669"/>
    <property type="project" value="UniProtKB-UniPathway"/>
</dbReference>
<evidence type="ECO:0000256" key="5">
    <source>
        <dbReference type="ARBA" id="ARBA00013011"/>
    </source>
</evidence>
<dbReference type="RefSeq" id="WP_091396444.1">
    <property type="nucleotide sequence ID" value="NZ_BKAI01000008.1"/>
</dbReference>
<comment type="catalytic activity">
    <reaction evidence="11 12 15">
        <text>6-phospho-D-gluconate + NADP(+) = D-ribulose 5-phosphate + CO2 + NADPH</text>
        <dbReference type="Rhea" id="RHEA:10116"/>
        <dbReference type="ChEBI" id="CHEBI:16526"/>
        <dbReference type="ChEBI" id="CHEBI:57783"/>
        <dbReference type="ChEBI" id="CHEBI:58121"/>
        <dbReference type="ChEBI" id="CHEBI:58349"/>
        <dbReference type="ChEBI" id="CHEBI:58759"/>
        <dbReference type="EC" id="1.1.1.44"/>
    </reaction>
</comment>
<protein>
    <recommendedName>
        <fullName evidence="6 12">6-phosphogluconate dehydrogenase, decarboxylating</fullName>
        <ecNumber evidence="5 12">1.1.1.44</ecNumber>
    </recommendedName>
</protein>
<dbReference type="SUPFAM" id="SSF48179">
    <property type="entry name" value="6-phosphogluconate dehydrogenase C-terminal domain-like"/>
    <property type="match status" value="1"/>
</dbReference>
<dbReference type="GO" id="GO:0004616">
    <property type="term" value="F:phosphogluconate dehydrogenase (decarboxylating) activity"/>
    <property type="evidence" value="ECO:0007669"/>
    <property type="project" value="UniProtKB-EC"/>
</dbReference>
<gene>
    <name evidence="17" type="ORF">SAMN04487935_2668</name>
</gene>
<feature type="active site" description="Proton donor" evidence="13">
    <location>
        <position position="190"/>
    </location>
</feature>
<dbReference type="InterPro" id="IPR006114">
    <property type="entry name" value="6PGDH_C"/>
</dbReference>
<evidence type="ECO:0000256" key="8">
    <source>
        <dbReference type="ARBA" id="ARBA00023002"/>
    </source>
</evidence>
<dbReference type="PIRSF" id="PIRSF000109">
    <property type="entry name" value="6PGD"/>
    <property type="match status" value="1"/>
</dbReference>
<sequence length="472" mass="51831">MNEYDFGTVGLGVMGSNILLNVADHGFSAAGLDLSPEKAAAFQSAAKDGQKVFGTINAEDFAKSLKTPRAIMLLVPAGIPVDSAIKSLLPYLEKGDIVIDGGNSYFPDTNRRFQELKEQGIHFFGMGISGGESGARFGPSMMPGGDKQAYERLRPIFEAIAAKVNGEPCVAYLGNGSAGNYVKMVHNGIEYAIMQLISEVYDLLKRGLGHSDANIQQLFADWNKGELQSFLIQITADILQKEDPESGKLIVNTISDWARSKGTGKWTSQNAMDLQAPIPSIDAAVSMRNMSAHKEERIEAAKLLNGVSTNTENVGDAILSQLKDAYYFAMINIYAQGLAQITIASKEYQYNIHLEEVTKIWRGGCIIRAACLEDFREAYSRTPELVNILLDEKIGRSVESKHQDAAAVVKVALDKHIPVSVLMSSIAYFDSYRSAILPTNLIQAQRDYFGAHQYERTDREGLFHTIWEADKP</sequence>
<dbReference type="SUPFAM" id="SSF51735">
    <property type="entry name" value="NAD(P)-binding Rossmann-fold domains"/>
    <property type="match status" value="1"/>
</dbReference>
<dbReference type="Gene3D" id="1.20.5.320">
    <property type="entry name" value="6-Phosphogluconate Dehydrogenase, domain 3"/>
    <property type="match status" value="1"/>
</dbReference>
<evidence type="ECO:0000256" key="9">
    <source>
        <dbReference type="ARBA" id="ARBA00023064"/>
    </source>
</evidence>
<evidence type="ECO:0000256" key="1">
    <source>
        <dbReference type="ARBA" id="ARBA00002526"/>
    </source>
</evidence>
<evidence type="ECO:0000313" key="18">
    <source>
        <dbReference type="Proteomes" id="UP000199580"/>
    </source>
</evidence>
<dbReference type="InterPro" id="IPR013328">
    <property type="entry name" value="6PGD_dom2"/>
</dbReference>
<dbReference type="Pfam" id="PF03446">
    <property type="entry name" value="NAD_binding_2"/>
    <property type="match status" value="1"/>
</dbReference>
<dbReference type="PANTHER" id="PTHR11811">
    <property type="entry name" value="6-PHOSPHOGLUCONATE DEHYDROGENASE"/>
    <property type="match status" value="1"/>
</dbReference>
<feature type="binding site" evidence="14">
    <location>
        <position position="452"/>
    </location>
    <ligand>
        <name>substrate</name>
        <note>ligand shared between dimeric partners</note>
    </ligand>
</feature>
<dbReference type="GO" id="GO:0050661">
    <property type="term" value="F:NADP binding"/>
    <property type="evidence" value="ECO:0007669"/>
    <property type="project" value="InterPro"/>
</dbReference>
<dbReference type="SMART" id="SM01350">
    <property type="entry name" value="6PGD"/>
    <property type="match status" value="1"/>
</dbReference>
<feature type="binding site" description="in other chain" evidence="14">
    <location>
        <position position="288"/>
    </location>
    <ligand>
        <name>substrate</name>
        <note>ligand shared between dimeric partners</note>
    </ligand>
</feature>
<dbReference type="InterPro" id="IPR006115">
    <property type="entry name" value="6PGDH_NADP-bd"/>
</dbReference>
<keyword evidence="10 12" id="KW-0570">Pentose shunt</keyword>
<dbReference type="InterPro" id="IPR006113">
    <property type="entry name" value="6PGDH_Gnd/GntZ"/>
</dbReference>
<dbReference type="Gene3D" id="3.40.50.720">
    <property type="entry name" value="NAD(P)-binding Rossmann-like Domain"/>
    <property type="match status" value="1"/>
</dbReference>
<dbReference type="NCBIfam" id="NF006765">
    <property type="entry name" value="PRK09287.1"/>
    <property type="match status" value="1"/>
</dbReference>
<dbReference type="EC" id="1.1.1.44" evidence="5 12"/>
<keyword evidence="18" id="KW-1185">Reference proteome</keyword>
<evidence type="ECO:0000313" key="17">
    <source>
        <dbReference type="EMBL" id="SDK16402.1"/>
    </source>
</evidence>
<feature type="domain" description="6-phosphogluconate dehydrogenase C-terminal" evidence="16">
    <location>
        <begin position="179"/>
        <end position="468"/>
    </location>
</feature>
<comment type="subunit">
    <text evidence="4 12">Homodimer.</text>
</comment>
<comment type="similarity">
    <text evidence="3 12 15">Belongs to the 6-phosphogluconate dehydrogenase family.</text>
</comment>
<evidence type="ECO:0000256" key="11">
    <source>
        <dbReference type="ARBA" id="ARBA00048640"/>
    </source>
</evidence>
<feature type="active site" description="Proton acceptor" evidence="13">
    <location>
        <position position="183"/>
    </location>
</feature>
<keyword evidence="8 12" id="KW-0560">Oxidoreductase</keyword>
<dbReference type="Gene3D" id="1.10.1040.10">
    <property type="entry name" value="N-(1-d-carboxylethyl)-l-norvaline Dehydrogenase, domain 2"/>
    <property type="match status" value="1"/>
</dbReference>
<evidence type="ECO:0000256" key="14">
    <source>
        <dbReference type="PIRSR" id="PIRSR000109-2"/>
    </source>
</evidence>
<evidence type="ECO:0000256" key="3">
    <source>
        <dbReference type="ARBA" id="ARBA00008419"/>
    </source>
</evidence>
<dbReference type="STRING" id="1128970.SAMN04487935_2668"/>
<keyword evidence="9 15" id="KW-0311">Gluconate utilization</keyword>
<dbReference type="OrthoDB" id="9804542at2"/>
<comment type="pathway">
    <text evidence="2 12 15">Carbohydrate degradation; pentose phosphate pathway; D-ribulose 5-phosphate from D-glucose 6-phosphate (oxidative stage): step 3/3.</text>
</comment>
<dbReference type="Proteomes" id="UP000199580">
    <property type="component" value="Unassembled WGS sequence"/>
</dbReference>
<dbReference type="NCBIfam" id="TIGR00873">
    <property type="entry name" value="gnd"/>
    <property type="match status" value="1"/>
</dbReference>
<dbReference type="FunFam" id="1.10.1040.10:FF:000032">
    <property type="entry name" value="6-phosphogluconate dehydrogenase, decarboxylating"/>
    <property type="match status" value="1"/>
</dbReference>
<evidence type="ECO:0000256" key="6">
    <source>
        <dbReference type="ARBA" id="ARBA00018193"/>
    </source>
</evidence>
<feature type="binding site" description="in other chain" evidence="14">
    <location>
        <begin position="186"/>
        <end position="187"/>
    </location>
    <ligand>
        <name>substrate</name>
        <note>ligand shared between dimeric partners</note>
    </ligand>
</feature>
<dbReference type="PRINTS" id="PR00076">
    <property type="entry name" value="6PGDHDRGNASE"/>
</dbReference>
<dbReference type="EMBL" id="FNEZ01000004">
    <property type="protein sequence ID" value="SDK16402.1"/>
    <property type="molecule type" value="Genomic_DNA"/>
</dbReference>
<evidence type="ECO:0000256" key="4">
    <source>
        <dbReference type="ARBA" id="ARBA00011738"/>
    </source>
</evidence>
<reference evidence="17 18" key="1">
    <citation type="submission" date="2016-10" db="EMBL/GenBank/DDBJ databases">
        <authorList>
            <person name="de Groot N.N."/>
        </authorList>
    </citation>
    <scope>NUCLEOTIDE SEQUENCE [LARGE SCALE GENOMIC DNA]</scope>
    <source>
        <strain evidence="17 18">CGMCC 1.10076</strain>
    </source>
</reference>
<feature type="binding site" description="in other chain" evidence="14">
    <location>
        <begin position="129"/>
        <end position="131"/>
    </location>
    <ligand>
        <name>substrate</name>
        <note>ligand shared between dimeric partners</note>
    </ligand>
</feature>
<feature type="binding site" evidence="14">
    <location>
        <position position="446"/>
    </location>
    <ligand>
        <name>substrate</name>
        <note>ligand shared between dimeric partners</note>
    </ligand>
</feature>
<keyword evidence="7 12" id="KW-0521">NADP</keyword>
<feature type="binding site" description="in other chain" evidence="14">
    <location>
        <position position="103"/>
    </location>
    <ligand>
        <name>substrate</name>
        <note>ligand shared between dimeric partners</note>
    </ligand>
</feature>
<evidence type="ECO:0000256" key="15">
    <source>
        <dbReference type="RuleBase" id="RU000485"/>
    </source>
</evidence>
<proteinExistence type="inferred from homology"/>
<evidence type="ECO:0000256" key="2">
    <source>
        <dbReference type="ARBA" id="ARBA00004874"/>
    </source>
</evidence>
<feature type="binding site" description="in other chain" evidence="14">
    <location>
        <position position="261"/>
    </location>
    <ligand>
        <name>substrate</name>
        <note>ligand shared between dimeric partners</note>
    </ligand>
</feature>
<accession>A0A1G8ZMP9</accession>
<comment type="function">
    <text evidence="1 12">Catalyzes the oxidative decarboxylation of 6-phosphogluconate to ribulose 5-phosphate and CO(2), with concomitant reduction of NADP to NADPH.</text>
</comment>
<evidence type="ECO:0000256" key="10">
    <source>
        <dbReference type="ARBA" id="ARBA00023126"/>
    </source>
</evidence>
<dbReference type="FunFam" id="1.20.5.320:FF:000001">
    <property type="entry name" value="6-phosphogluconate dehydrogenase, decarboxylating"/>
    <property type="match status" value="1"/>
</dbReference>
<dbReference type="Pfam" id="PF00393">
    <property type="entry name" value="6PGD"/>
    <property type="match status" value="1"/>
</dbReference>
<dbReference type="GO" id="GO:0019521">
    <property type="term" value="P:D-gluconate metabolic process"/>
    <property type="evidence" value="ECO:0007669"/>
    <property type="project" value="UniProtKB-KW"/>
</dbReference>
<evidence type="ECO:0000256" key="12">
    <source>
        <dbReference type="PIRNR" id="PIRNR000109"/>
    </source>
</evidence>
<dbReference type="UniPathway" id="UPA00115">
    <property type="reaction ID" value="UER00410"/>
</dbReference>
<evidence type="ECO:0000259" key="16">
    <source>
        <dbReference type="SMART" id="SM01350"/>
    </source>
</evidence>
<feature type="binding site" description="in other chain" evidence="14">
    <location>
        <position position="191"/>
    </location>
    <ligand>
        <name>substrate</name>
        <note>ligand shared between dimeric partners</note>
    </ligand>
</feature>
<organism evidence="17 18">
    <name type="scientific">Flavobacterium noncentrifugens</name>
    <dbReference type="NCBI Taxonomy" id="1128970"/>
    <lineage>
        <taxon>Bacteria</taxon>
        <taxon>Pseudomonadati</taxon>
        <taxon>Bacteroidota</taxon>
        <taxon>Flavobacteriia</taxon>
        <taxon>Flavobacteriales</taxon>
        <taxon>Flavobacteriaceae</taxon>
        <taxon>Flavobacterium</taxon>
    </lineage>
</organism>
<dbReference type="InterPro" id="IPR006183">
    <property type="entry name" value="Pgluconate_DH"/>
</dbReference>
<name>A0A1G8ZMP9_9FLAO</name>
<dbReference type="AlphaFoldDB" id="A0A1G8ZMP9"/>
<evidence type="ECO:0000256" key="7">
    <source>
        <dbReference type="ARBA" id="ARBA00022857"/>
    </source>
</evidence>
<dbReference type="InterPro" id="IPR036291">
    <property type="entry name" value="NAD(P)-bd_dom_sf"/>
</dbReference>
<evidence type="ECO:0000256" key="13">
    <source>
        <dbReference type="PIRSR" id="PIRSR000109-1"/>
    </source>
</evidence>
<dbReference type="InterPro" id="IPR008927">
    <property type="entry name" value="6-PGluconate_DH-like_C_sf"/>
</dbReference>